<protein>
    <submittedName>
        <fullName evidence="3">SH3 type 3 domain protein</fullName>
    </submittedName>
</protein>
<evidence type="ECO:0000259" key="2">
    <source>
        <dbReference type="PROSITE" id="PS51781"/>
    </source>
</evidence>
<reference evidence="3 4" key="1">
    <citation type="journal article" date="2010" name="Stand. Genomic Sci.">
        <title>Complete genome sequence of Spirochaeta smaragdinae type strain (SEBR 4228).</title>
        <authorList>
            <person name="Mavromatis K."/>
            <person name="Yasawong M."/>
            <person name="Chertkov O."/>
            <person name="Lapidus A."/>
            <person name="Lucas S."/>
            <person name="Nolan M."/>
            <person name="Del Rio T.G."/>
            <person name="Tice H."/>
            <person name="Cheng J.F."/>
            <person name="Pitluck S."/>
            <person name="Liolios K."/>
            <person name="Ivanova N."/>
            <person name="Tapia R."/>
            <person name="Han C."/>
            <person name="Bruce D."/>
            <person name="Goodwin L."/>
            <person name="Pati A."/>
            <person name="Chen A."/>
            <person name="Palaniappan K."/>
            <person name="Land M."/>
            <person name="Hauser L."/>
            <person name="Chang Y.J."/>
            <person name="Jeffries C.D."/>
            <person name="Detter J.C."/>
            <person name="Rohde M."/>
            <person name="Brambilla E."/>
            <person name="Spring S."/>
            <person name="Goker M."/>
            <person name="Sikorski J."/>
            <person name="Woyke T."/>
            <person name="Bristow J."/>
            <person name="Eisen J.A."/>
            <person name="Markowitz V."/>
            <person name="Hugenholtz P."/>
            <person name="Klenk H.P."/>
            <person name="Kyrpides N.C."/>
        </authorList>
    </citation>
    <scope>NUCLEOTIDE SEQUENCE [LARGE SCALE GENOMIC DNA]</scope>
    <source>
        <strain evidence="4">DSM 11293 / JCM 15392 / SEBR 4228</strain>
    </source>
</reference>
<evidence type="ECO:0000313" key="3">
    <source>
        <dbReference type="EMBL" id="ADK81665.1"/>
    </source>
</evidence>
<keyword evidence="1" id="KW-0732">Signal</keyword>
<organism evidence="3 4">
    <name type="scientific">Sediminispirochaeta smaragdinae (strain DSM 11293 / JCM 15392 / SEBR 4228)</name>
    <name type="common">Spirochaeta smaragdinae</name>
    <dbReference type="NCBI Taxonomy" id="573413"/>
    <lineage>
        <taxon>Bacteria</taxon>
        <taxon>Pseudomonadati</taxon>
        <taxon>Spirochaetota</taxon>
        <taxon>Spirochaetia</taxon>
        <taxon>Spirochaetales</taxon>
        <taxon>Spirochaetaceae</taxon>
        <taxon>Sediminispirochaeta</taxon>
    </lineage>
</organism>
<name>E1R4C4_SEDSS</name>
<feature type="chain" id="PRO_5003150575" evidence="1">
    <location>
        <begin position="26"/>
        <end position="323"/>
    </location>
</feature>
<proteinExistence type="predicted"/>
<dbReference type="Pfam" id="PF08239">
    <property type="entry name" value="SH3_3"/>
    <property type="match status" value="1"/>
</dbReference>
<feature type="domain" description="SH3b" evidence="2">
    <location>
        <begin position="50"/>
        <end position="122"/>
    </location>
</feature>
<dbReference type="Proteomes" id="UP000002318">
    <property type="component" value="Chromosome"/>
</dbReference>
<evidence type="ECO:0000313" key="4">
    <source>
        <dbReference type="Proteomes" id="UP000002318"/>
    </source>
</evidence>
<dbReference type="InterPro" id="IPR003646">
    <property type="entry name" value="SH3-like_bac-type"/>
</dbReference>
<gene>
    <name evidence="3" type="ordered locus">Spirs_2554</name>
</gene>
<dbReference type="HOGENOM" id="CLU_860272_0_0_12"/>
<dbReference type="Gene3D" id="2.30.30.40">
    <property type="entry name" value="SH3 Domains"/>
    <property type="match status" value="1"/>
</dbReference>
<feature type="signal peptide" evidence="1">
    <location>
        <begin position="1"/>
        <end position="25"/>
    </location>
</feature>
<dbReference type="EMBL" id="CP002116">
    <property type="protein sequence ID" value="ADK81665.1"/>
    <property type="molecule type" value="Genomic_DNA"/>
</dbReference>
<sequence length="323" mass="36505">MQKGRIKKFFVSAFILAAGISSGFAETYCNTLLAWNDVQNSHYGTYTKDDTTQIVTDKNLNVRSGPDTNYEKLFQLNAGNKVVVLEKTDATFKAEGAVAYWYKIECDKGSGYLCARWLSNNWAQGDIDGDGDGENEYLAVQFFNNIPPECDHPEDDGYSCWISSCMYIDDEVVSIQKEVPVDKERSDEILGLDGFYVVENAGLNPAVSVIAVMSSAHYGAGFYQEIQLYYYKPESKTFEKITQFHGGWEGYDGNYATVYFPSGRLELFSEPVTCISSEHGERNHLLINKRHFKGGLQDVPSPSDNDENEDWIWNGEVFLRNER</sequence>
<dbReference type="eggNOG" id="COG4991">
    <property type="taxonomic scope" value="Bacteria"/>
</dbReference>
<dbReference type="KEGG" id="ssm:Spirs_2554"/>
<accession>E1R4C4</accession>
<dbReference type="AlphaFoldDB" id="E1R4C4"/>
<dbReference type="OrthoDB" id="362767at2"/>
<dbReference type="SMART" id="SM00287">
    <property type="entry name" value="SH3b"/>
    <property type="match status" value="1"/>
</dbReference>
<keyword evidence="4" id="KW-1185">Reference proteome</keyword>
<evidence type="ECO:0000256" key="1">
    <source>
        <dbReference type="SAM" id="SignalP"/>
    </source>
</evidence>
<dbReference type="PROSITE" id="PS51781">
    <property type="entry name" value="SH3B"/>
    <property type="match status" value="1"/>
</dbReference>
<dbReference type="RefSeq" id="WP_013255127.1">
    <property type="nucleotide sequence ID" value="NC_014364.1"/>
</dbReference>